<dbReference type="Pfam" id="PF04205">
    <property type="entry name" value="FMN_bind"/>
    <property type="match status" value="1"/>
</dbReference>
<keyword evidence="12" id="KW-0406">Ion transport</keyword>
<accession>A0ABU5ZWE0</accession>
<dbReference type="RefSeq" id="WP_324180201.1">
    <property type="nucleotide sequence ID" value="NZ_BAABAW010000024.1"/>
</dbReference>
<evidence type="ECO:0000256" key="11">
    <source>
        <dbReference type="ARBA" id="ARBA00023053"/>
    </source>
</evidence>
<evidence type="ECO:0000256" key="8">
    <source>
        <dbReference type="ARBA" id="ARBA00022967"/>
    </source>
</evidence>
<evidence type="ECO:0000256" key="3">
    <source>
        <dbReference type="ARBA" id="ARBA00022519"/>
    </source>
</evidence>
<evidence type="ECO:0000259" key="16">
    <source>
        <dbReference type="SMART" id="SM00900"/>
    </source>
</evidence>
<keyword evidence="6" id="KW-0288">FMN</keyword>
<protein>
    <submittedName>
        <fullName evidence="17">FMN-binding protein</fullName>
    </submittedName>
</protein>
<keyword evidence="18" id="KW-1185">Reference proteome</keyword>
<evidence type="ECO:0000256" key="7">
    <source>
        <dbReference type="ARBA" id="ARBA00022692"/>
    </source>
</evidence>
<keyword evidence="10" id="KW-0520">NAD</keyword>
<evidence type="ECO:0000313" key="17">
    <source>
        <dbReference type="EMBL" id="MEB3346176.1"/>
    </source>
</evidence>
<keyword evidence="3" id="KW-0997">Cell inner membrane</keyword>
<gene>
    <name evidence="17" type="ORF">U6A24_11930</name>
</gene>
<reference evidence="17 18" key="1">
    <citation type="journal article" date="2013" name="Int. J. Syst. Evol. Microbiol.">
        <title>Aquimarina gracilis sp. nov., isolated from the gut microflora of a mussel, Mytilus coruscus, and emended description of Aquimarina spongiae.</title>
        <authorList>
            <person name="Park S.C."/>
            <person name="Choe H.N."/>
            <person name="Baik K.S."/>
            <person name="Seong C.N."/>
        </authorList>
    </citation>
    <scope>NUCLEOTIDE SEQUENCE [LARGE SCALE GENOMIC DNA]</scope>
    <source>
        <strain evidence="17 18">PSC32</strain>
    </source>
</reference>
<organism evidence="17 18">
    <name type="scientific">Aquimarina gracilis</name>
    <dbReference type="NCBI Taxonomy" id="874422"/>
    <lineage>
        <taxon>Bacteria</taxon>
        <taxon>Pseudomonadati</taxon>
        <taxon>Bacteroidota</taxon>
        <taxon>Flavobacteriia</taxon>
        <taxon>Flavobacteriales</taxon>
        <taxon>Flavobacteriaceae</taxon>
        <taxon>Aquimarina</taxon>
    </lineage>
</organism>
<name>A0ABU5ZWE0_9FLAO</name>
<dbReference type="PANTHER" id="PTHR37838">
    <property type="entry name" value="NA(+)-TRANSLOCATING NADH-QUINONE REDUCTASE SUBUNIT C"/>
    <property type="match status" value="1"/>
</dbReference>
<keyword evidence="2" id="KW-1003">Cell membrane</keyword>
<comment type="caution">
    <text evidence="17">The sequence shown here is derived from an EMBL/GenBank/DDBJ whole genome shotgun (WGS) entry which is preliminary data.</text>
</comment>
<dbReference type="PROSITE" id="PS51257">
    <property type="entry name" value="PROKAR_LIPOPROTEIN"/>
    <property type="match status" value="1"/>
</dbReference>
<evidence type="ECO:0000256" key="15">
    <source>
        <dbReference type="ARBA" id="ARBA00023201"/>
    </source>
</evidence>
<dbReference type="SMART" id="SM00900">
    <property type="entry name" value="FMN_bind"/>
    <property type="match status" value="1"/>
</dbReference>
<keyword evidence="5" id="KW-0285">Flavoprotein</keyword>
<keyword evidence="7" id="KW-0812">Transmembrane</keyword>
<evidence type="ECO:0000256" key="9">
    <source>
        <dbReference type="ARBA" id="ARBA00022989"/>
    </source>
</evidence>
<keyword evidence="13" id="KW-0830">Ubiquinone</keyword>
<proteinExistence type="predicted"/>
<sequence length="222" mass="24695">MKPVYYLIFLFLVVGCKQQASNNASSDTEKTKPEVKETLQIPSLVKELTTFANITINEKTNLAEVFVVKQIDEEGEITSIDLKSGTTLYKKALSNQSNNRPIFEVINSNNIILMTKSNGYTGAIWSKILVDKSTLEILKVQFDHKGESEGYGADFTLSSFENKFVGNKISFRSKTFGLTQDDKLLVQGEHKIDGISGATITSKAAVEMMNNGLLKYKGYLQK</sequence>
<evidence type="ECO:0000256" key="4">
    <source>
        <dbReference type="ARBA" id="ARBA00022553"/>
    </source>
</evidence>
<evidence type="ECO:0000313" key="18">
    <source>
        <dbReference type="Proteomes" id="UP001327027"/>
    </source>
</evidence>
<evidence type="ECO:0000256" key="10">
    <source>
        <dbReference type="ARBA" id="ARBA00023027"/>
    </source>
</evidence>
<dbReference type="EMBL" id="JAYKLX010000005">
    <property type="protein sequence ID" value="MEB3346176.1"/>
    <property type="molecule type" value="Genomic_DNA"/>
</dbReference>
<dbReference type="Proteomes" id="UP001327027">
    <property type="component" value="Unassembled WGS sequence"/>
</dbReference>
<keyword evidence="14" id="KW-0472">Membrane</keyword>
<dbReference type="PANTHER" id="PTHR37838:SF1">
    <property type="entry name" value="NA(+)-TRANSLOCATING NADH-QUINONE REDUCTASE SUBUNIT C"/>
    <property type="match status" value="1"/>
</dbReference>
<keyword evidence="8" id="KW-1278">Translocase</keyword>
<evidence type="ECO:0000256" key="12">
    <source>
        <dbReference type="ARBA" id="ARBA00023065"/>
    </source>
</evidence>
<evidence type="ECO:0000256" key="5">
    <source>
        <dbReference type="ARBA" id="ARBA00022630"/>
    </source>
</evidence>
<evidence type="ECO:0000256" key="13">
    <source>
        <dbReference type="ARBA" id="ARBA00023075"/>
    </source>
</evidence>
<evidence type="ECO:0000256" key="14">
    <source>
        <dbReference type="ARBA" id="ARBA00023136"/>
    </source>
</evidence>
<keyword evidence="4" id="KW-0597">Phosphoprotein</keyword>
<dbReference type="InterPro" id="IPR010204">
    <property type="entry name" value="NqrC"/>
</dbReference>
<evidence type="ECO:0000256" key="6">
    <source>
        <dbReference type="ARBA" id="ARBA00022643"/>
    </source>
</evidence>
<keyword evidence="9" id="KW-1133">Transmembrane helix</keyword>
<keyword evidence="11" id="KW-0915">Sodium</keyword>
<evidence type="ECO:0000256" key="1">
    <source>
        <dbReference type="ARBA" id="ARBA00022448"/>
    </source>
</evidence>
<keyword evidence="15" id="KW-0739">Sodium transport</keyword>
<feature type="domain" description="FMN-binding" evidence="16">
    <location>
        <begin position="119"/>
        <end position="216"/>
    </location>
</feature>
<evidence type="ECO:0000256" key="2">
    <source>
        <dbReference type="ARBA" id="ARBA00022475"/>
    </source>
</evidence>
<dbReference type="InterPro" id="IPR007329">
    <property type="entry name" value="FMN-bd"/>
</dbReference>
<keyword evidence="1" id="KW-0813">Transport</keyword>